<dbReference type="Pfam" id="PF03466">
    <property type="entry name" value="LysR_substrate"/>
    <property type="match status" value="1"/>
</dbReference>
<protein>
    <submittedName>
        <fullName evidence="6">Transcriptional regulator, LysR family</fullName>
    </submittedName>
</protein>
<dbReference type="InterPro" id="IPR005119">
    <property type="entry name" value="LysR_subst-bd"/>
</dbReference>
<dbReference type="GO" id="GO:0000976">
    <property type="term" value="F:transcription cis-regulatory region binding"/>
    <property type="evidence" value="ECO:0007669"/>
    <property type="project" value="TreeGrafter"/>
</dbReference>
<keyword evidence="4" id="KW-0804">Transcription</keyword>
<accession>A0A656HG32</accession>
<dbReference type="PANTHER" id="PTHR30126">
    <property type="entry name" value="HTH-TYPE TRANSCRIPTIONAL REGULATOR"/>
    <property type="match status" value="1"/>
</dbReference>
<dbReference type="InterPro" id="IPR036388">
    <property type="entry name" value="WH-like_DNA-bd_sf"/>
</dbReference>
<keyword evidence="3" id="KW-0238">DNA-binding</keyword>
<reference evidence="7" key="1">
    <citation type="journal article" date="2011" name="Stand. Genomic Sci.">
        <title>Genome sequence of the filamentous, gliding Thiothrix nivea neotype strain (JP2(T)).</title>
        <authorList>
            <person name="Lapidus A."/>
            <person name="Nolan M."/>
            <person name="Lucas S."/>
            <person name="Glavina Del Rio T."/>
            <person name="Tice H."/>
            <person name="Cheng J.F."/>
            <person name="Tapia R."/>
            <person name="Han C."/>
            <person name="Goodwin L."/>
            <person name="Pitluck S."/>
            <person name="Liolios K."/>
            <person name="Pagani I."/>
            <person name="Ivanova N."/>
            <person name="Huntemann M."/>
            <person name="Mavromatis K."/>
            <person name="Mikhailova N."/>
            <person name="Pati A."/>
            <person name="Chen A."/>
            <person name="Palaniappan K."/>
            <person name="Land M."/>
            <person name="Brambilla E.M."/>
            <person name="Rohde M."/>
            <person name="Abt B."/>
            <person name="Verbarg S."/>
            <person name="Goker M."/>
            <person name="Bristow J."/>
            <person name="Eisen J.A."/>
            <person name="Markowitz V."/>
            <person name="Hugenholtz P."/>
            <person name="Kyrpides N.C."/>
            <person name="Klenk H.P."/>
            <person name="Woyke T."/>
        </authorList>
    </citation>
    <scope>NUCLEOTIDE SEQUENCE [LARGE SCALE GENOMIC DNA]</scope>
    <source>
        <strain evidence="7">ATCC 35100 / DSM 5205 / JP2</strain>
    </source>
</reference>
<gene>
    <name evidence="6" type="ORF">Thini_1880</name>
</gene>
<dbReference type="Gene3D" id="1.10.10.10">
    <property type="entry name" value="Winged helix-like DNA-binding domain superfamily/Winged helix DNA-binding domain"/>
    <property type="match status" value="1"/>
</dbReference>
<comment type="similarity">
    <text evidence="1">Belongs to the LysR transcriptional regulatory family.</text>
</comment>
<feature type="domain" description="HTH lysR-type" evidence="5">
    <location>
        <begin position="6"/>
        <end position="63"/>
    </location>
</feature>
<sequence>MNLRHITLHQLRLFHSLGKHLSFTRAAEEMHLSQPAMSIQIKRLEESVGMPLVEKMGKRLFLTEAGRELFEASRDVLDRLKVLNEDMIGMEEGVKGPLNLAAITTAKYFMPHLLGAFMRDYPGVEPNLTITNQAKVVGRLEENMDDLVIMGTIPENMELEAEYFLDNPLVVVAPPDHPLVGRKNIPLERIAEERFISRELGSGTREARRRLFAEHGLESKAYMELGSGEAIKQAVMAGLGISVLSIHNLRLELEAGLVAVLDVQHFPLVRKWYAVHLKSKKLSNTSRRFLDFLLHDGARLWEEINETQLVCASKLAKVADNAAYKTTYTLSSLSDRALN</sequence>
<dbReference type="FunFam" id="1.10.10.10:FF:000001">
    <property type="entry name" value="LysR family transcriptional regulator"/>
    <property type="match status" value="1"/>
</dbReference>
<dbReference type="CDD" id="cd08419">
    <property type="entry name" value="PBP2_CbbR_RubisCO_like"/>
    <property type="match status" value="1"/>
</dbReference>
<dbReference type="InterPro" id="IPR036390">
    <property type="entry name" value="WH_DNA-bd_sf"/>
</dbReference>
<evidence type="ECO:0000256" key="1">
    <source>
        <dbReference type="ARBA" id="ARBA00009437"/>
    </source>
</evidence>
<dbReference type="Pfam" id="PF00126">
    <property type="entry name" value="HTH_1"/>
    <property type="match status" value="1"/>
</dbReference>
<keyword evidence="2" id="KW-0805">Transcription regulation</keyword>
<organism evidence="6 7">
    <name type="scientific">Thiothrix nivea (strain ATCC 35100 / DSM 5205 / JP2)</name>
    <dbReference type="NCBI Taxonomy" id="870187"/>
    <lineage>
        <taxon>Bacteria</taxon>
        <taxon>Pseudomonadati</taxon>
        <taxon>Pseudomonadota</taxon>
        <taxon>Gammaproteobacteria</taxon>
        <taxon>Thiotrichales</taxon>
        <taxon>Thiotrichaceae</taxon>
        <taxon>Thiothrix</taxon>
    </lineage>
</organism>
<dbReference type="GO" id="GO:0003700">
    <property type="term" value="F:DNA-binding transcription factor activity"/>
    <property type="evidence" value="ECO:0007669"/>
    <property type="project" value="InterPro"/>
</dbReference>
<dbReference type="EMBL" id="JH651384">
    <property type="protein sequence ID" value="EIJ34456.1"/>
    <property type="molecule type" value="Genomic_DNA"/>
</dbReference>
<keyword evidence="7" id="KW-1185">Reference proteome</keyword>
<proteinExistence type="inferred from homology"/>
<evidence type="ECO:0000256" key="2">
    <source>
        <dbReference type="ARBA" id="ARBA00023015"/>
    </source>
</evidence>
<evidence type="ECO:0000313" key="7">
    <source>
        <dbReference type="Proteomes" id="UP000005317"/>
    </source>
</evidence>
<evidence type="ECO:0000256" key="3">
    <source>
        <dbReference type="ARBA" id="ARBA00023125"/>
    </source>
</evidence>
<dbReference type="RefSeq" id="WP_002708384.1">
    <property type="nucleotide sequence ID" value="NZ_JH651384.1"/>
</dbReference>
<dbReference type="PANTHER" id="PTHR30126:SF5">
    <property type="entry name" value="HTH-TYPE TRANSCRIPTIONAL ACTIVATOR CMPR"/>
    <property type="match status" value="1"/>
</dbReference>
<dbReference type="Proteomes" id="UP000005317">
    <property type="component" value="Unassembled WGS sequence"/>
</dbReference>
<evidence type="ECO:0000259" key="5">
    <source>
        <dbReference type="PROSITE" id="PS50931"/>
    </source>
</evidence>
<evidence type="ECO:0000313" key="6">
    <source>
        <dbReference type="EMBL" id="EIJ34456.1"/>
    </source>
</evidence>
<dbReference type="SUPFAM" id="SSF53850">
    <property type="entry name" value="Periplasmic binding protein-like II"/>
    <property type="match status" value="1"/>
</dbReference>
<name>A0A656HG32_THINJ</name>
<dbReference type="Gene3D" id="3.40.190.290">
    <property type="match status" value="1"/>
</dbReference>
<dbReference type="InterPro" id="IPR000847">
    <property type="entry name" value="LysR_HTH_N"/>
</dbReference>
<evidence type="ECO:0000256" key="4">
    <source>
        <dbReference type="ARBA" id="ARBA00023163"/>
    </source>
</evidence>
<dbReference type="AlphaFoldDB" id="A0A656HG32"/>
<dbReference type="SUPFAM" id="SSF46785">
    <property type="entry name" value="Winged helix' DNA-binding domain"/>
    <property type="match status" value="1"/>
</dbReference>
<dbReference type="PROSITE" id="PS50931">
    <property type="entry name" value="HTH_LYSR"/>
    <property type="match status" value="1"/>
</dbReference>
<dbReference type="PRINTS" id="PR00039">
    <property type="entry name" value="HTHLYSR"/>
</dbReference>